<protein>
    <recommendedName>
        <fullName evidence="1">MoxR-vWA-beta-propeller ternary system domain-containing protein</fullName>
    </recommendedName>
</protein>
<comment type="caution">
    <text evidence="2">The sequence shown here is derived from an EMBL/GenBank/DDBJ whole genome shotgun (WGS) entry which is preliminary data.</text>
</comment>
<evidence type="ECO:0000313" key="2">
    <source>
        <dbReference type="EMBL" id="MFC0513867.1"/>
    </source>
</evidence>
<sequence>MKLNKYLSRLFSDGLVEVPRQMTDFDVDDLQASIRVLKQVYDTDKLEMLFHAPVFEPDAALWAARFLYQATQLVLLRDLDETVIDQYLQPYPGETSAAAIYSVDLIFRHIGGLFKFSSGLAPDDPLVKRLKETMAAWPFSSVGLKIEPLATTDTIFTDASLKYAYLDRIIQHKDHARLKGEPEKNTFDEIMGMHQALLWPGFDLLAHPE</sequence>
<dbReference type="RefSeq" id="WP_377021728.1">
    <property type="nucleotide sequence ID" value="NZ_JBHLTS010000018.1"/>
</dbReference>
<dbReference type="Proteomes" id="UP001589828">
    <property type="component" value="Unassembled WGS sequence"/>
</dbReference>
<organism evidence="2 3">
    <name type="scientific">Mucilaginibacter angelicae</name>
    <dbReference type="NCBI Taxonomy" id="869718"/>
    <lineage>
        <taxon>Bacteria</taxon>
        <taxon>Pseudomonadati</taxon>
        <taxon>Bacteroidota</taxon>
        <taxon>Sphingobacteriia</taxon>
        <taxon>Sphingobacteriales</taxon>
        <taxon>Sphingobacteriaceae</taxon>
        <taxon>Mucilaginibacter</taxon>
    </lineage>
</organism>
<dbReference type="EMBL" id="JBHLTS010000018">
    <property type="protein sequence ID" value="MFC0513867.1"/>
    <property type="molecule type" value="Genomic_DNA"/>
</dbReference>
<gene>
    <name evidence="2" type="ORF">ACFFGT_06640</name>
</gene>
<name>A0ABV6L2Y9_9SPHI</name>
<dbReference type="InterPro" id="IPR045549">
    <property type="entry name" value="bpX4"/>
</dbReference>
<evidence type="ECO:0000313" key="3">
    <source>
        <dbReference type="Proteomes" id="UP001589828"/>
    </source>
</evidence>
<evidence type="ECO:0000259" key="1">
    <source>
        <dbReference type="Pfam" id="PF19920"/>
    </source>
</evidence>
<proteinExistence type="predicted"/>
<reference evidence="2 3" key="1">
    <citation type="submission" date="2024-09" db="EMBL/GenBank/DDBJ databases">
        <authorList>
            <person name="Sun Q."/>
            <person name="Mori K."/>
        </authorList>
    </citation>
    <scope>NUCLEOTIDE SEQUENCE [LARGE SCALE GENOMIC DNA]</scope>
    <source>
        <strain evidence="2 3">NCAIM B.02415</strain>
    </source>
</reference>
<accession>A0ABV6L2Y9</accession>
<feature type="domain" description="MoxR-vWA-beta-propeller ternary system" evidence="1">
    <location>
        <begin position="3"/>
        <end position="202"/>
    </location>
</feature>
<dbReference type="Pfam" id="PF19920">
    <property type="entry name" value="bpX4"/>
    <property type="match status" value="1"/>
</dbReference>
<keyword evidence="3" id="KW-1185">Reference proteome</keyword>